<feature type="region of interest" description="Disordered" evidence="1">
    <location>
        <begin position="428"/>
        <end position="455"/>
    </location>
</feature>
<dbReference type="Gene3D" id="3.30.780.10">
    <property type="entry name" value="SUI1-like domain"/>
    <property type="match status" value="1"/>
</dbReference>
<feature type="region of interest" description="Disordered" evidence="1">
    <location>
        <begin position="41"/>
        <end position="73"/>
    </location>
</feature>
<dbReference type="InterPro" id="IPR039759">
    <property type="entry name" value="eIF2D_SUI1"/>
</dbReference>
<dbReference type="FunFam" id="3.30.780.10:FF:000008">
    <property type="entry name" value="eukaryotic translation initiation factor 2D"/>
    <property type="match status" value="1"/>
</dbReference>
<feature type="region of interest" description="Disordered" evidence="1">
    <location>
        <begin position="569"/>
        <end position="588"/>
    </location>
</feature>
<dbReference type="InterPro" id="IPR015947">
    <property type="entry name" value="PUA-like_sf"/>
</dbReference>
<dbReference type="InterPro" id="IPR036877">
    <property type="entry name" value="SUI1_dom_sf"/>
</dbReference>
<dbReference type="GO" id="GO:0003743">
    <property type="term" value="F:translation initiation factor activity"/>
    <property type="evidence" value="ECO:0007669"/>
    <property type="project" value="InterPro"/>
</dbReference>
<reference evidence="3 4" key="1">
    <citation type="submission" date="2013-03" db="EMBL/GenBank/DDBJ databases">
        <title>The Genome Sequence of Cladophialophora yegresii CBS 114405.</title>
        <authorList>
            <consortium name="The Broad Institute Genomics Platform"/>
            <person name="Cuomo C."/>
            <person name="de Hoog S."/>
            <person name="Gorbushina A."/>
            <person name="Walker B."/>
            <person name="Young S.K."/>
            <person name="Zeng Q."/>
            <person name="Gargeya S."/>
            <person name="Fitzgerald M."/>
            <person name="Haas B."/>
            <person name="Abouelleil A."/>
            <person name="Allen A.W."/>
            <person name="Alvarado L."/>
            <person name="Arachchi H.M."/>
            <person name="Berlin A.M."/>
            <person name="Chapman S.B."/>
            <person name="Gainer-Dewar J."/>
            <person name="Goldberg J."/>
            <person name="Griggs A."/>
            <person name="Gujja S."/>
            <person name="Hansen M."/>
            <person name="Howarth C."/>
            <person name="Imamovic A."/>
            <person name="Ireland A."/>
            <person name="Larimer J."/>
            <person name="McCowan C."/>
            <person name="Murphy C."/>
            <person name="Pearson M."/>
            <person name="Poon T.W."/>
            <person name="Priest M."/>
            <person name="Roberts A."/>
            <person name="Saif S."/>
            <person name="Shea T."/>
            <person name="Sisk P."/>
            <person name="Sykes S."/>
            <person name="Wortman J."/>
            <person name="Nusbaum C."/>
            <person name="Birren B."/>
        </authorList>
    </citation>
    <scope>NUCLEOTIDE SEQUENCE [LARGE SCALE GENOMIC DNA]</scope>
    <source>
        <strain evidence="3 4">CBS 114405</strain>
    </source>
</reference>
<feature type="compositionally biased region" description="Low complexity" evidence="1">
    <location>
        <begin position="571"/>
        <end position="585"/>
    </location>
</feature>
<dbReference type="GO" id="GO:0001731">
    <property type="term" value="P:formation of translation preinitiation complex"/>
    <property type="evidence" value="ECO:0007669"/>
    <property type="project" value="InterPro"/>
</dbReference>
<gene>
    <name evidence="3" type="ORF">A1O7_04821</name>
</gene>
<feature type="compositionally biased region" description="Low complexity" evidence="1">
    <location>
        <begin position="286"/>
        <end position="296"/>
    </location>
</feature>
<dbReference type="PANTHER" id="PTHR12217">
    <property type="entry name" value="EUKARYOTIC TRANSLATION INITIATION FACTOR 2D"/>
    <property type="match status" value="1"/>
</dbReference>
<dbReference type="RefSeq" id="XP_007757021.1">
    <property type="nucleotide sequence ID" value="XM_007758831.1"/>
</dbReference>
<proteinExistence type="predicted"/>
<feature type="compositionally biased region" description="Pro residues" evidence="1">
    <location>
        <begin position="58"/>
        <end position="68"/>
    </location>
</feature>
<name>W9VYA3_9EURO</name>
<organism evidence="3 4">
    <name type="scientific">Cladophialophora yegresii CBS 114405</name>
    <dbReference type="NCBI Taxonomy" id="1182544"/>
    <lineage>
        <taxon>Eukaryota</taxon>
        <taxon>Fungi</taxon>
        <taxon>Dikarya</taxon>
        <taxon>Ascomycota</taxon>
        <taxon>Pezizomycotina</taxon>
        <taxon>Eurotiomycetes</taxon>
        <taxon>Chaetothyriomycetidae</taxon>
        <taxon>Chaetothyriales</taxon>
        <taxon>Herpotrichiellaceae</taxon>
        <taxon>Cladophialophora</taxon>
    </lineage>
</organism>
<feature type="region of interest" description="Disordered" evidence="1">
    <location>
        <begin position="1"/>
        <end position="20"/>
    </location>
</feature>
<accession>W9VYA3</accession>
<keyword evidence="4" id="KW-1185">Reference proteome</keyword>
<feature type="compositionally biased region" description="Polar residues" evidence="1">
    <location>
        <begin position="431"/>
        <end position="455"/>
    </location>
</feature>
<dbReference type="GeneID" id="19179406"/>
<dbReference type="HOGENOM" id="CLU_012487_1_1_1"/>
<dbReference type="Pfam" id="PF01253">
    <property type="entry name" value="SUI1"/>
    <property type="match status" value="1"/>
</dbReference>
<dbReference type="InterPro" id="IPR001950">
    <property type="entry name" value="SUI1"/>
</dbReference>
<dbReference type="VEuPathDB" id="FungiDB:A1O7_04821"/>
<dbReference type="Pfam" id="PF26292">
    <property type="entry name" value="PUA_elF2D"/>
    <property type="match status" value="1"/>
</dbReference>
<comment type="caution">
    <text evidence="3">The sequence shown here is derived from an EMBL/GenBank/DDBJ whole genome shotgun (WGS) entry which is preliminary data.</text>
</comment>
<feature type="domain" description="SUI1" evidence="2">
    <location>
        <begin position="589"/>
        <end position="663"/>
    </location>
</feature>
<evidence type="ECO:0000313" key="4">
    <source>
        <dbReference type="Proteomes" id="UP000019473"/>
    </source>
</evidence>
<dbReference type="SUPFAM" id="SSF55159">
    <property type="entry name" value="eIF1-like"/>
    <property type="match status" value="1"/>
</dbReference>
<feature type="compositionally biased region" description="Low complexity" evidence="1">
    <location>
        <begin position="42"/>
        <end position="57"/>
    </location>
</feature>
<feature type="region of interest" description="Disordered" evidence="1">
    <location>
        <begin position="267"/>
        <end position="318"/>
    </location>
</feature>
<dbReference type="CDD" id="cd11608">
    <property type="entry name" value="eIF2D_C"/>
    <property type="match status" value="1"/>
</dbReference>
<feature type="compositionally biased region" description="Acidic residues" evidence="1">
    <location>
        <begin position="267"/>
        <end position="276"/>
    </location>
</feature>
<dbReference type="InterPro" id="IPR048248">
    <property type="entry name" value="PUA_eIF2d-like"/>
</dbReference>
<dbReference type="InterPro" id="IPR039757">
    <property type="entry name" value="EIF2D"/>
</dbReference>
<protein>
    <recommendedName>
        <fullName evidence="2">SUI1 domain-containing protein</fullName>
    </recommendedName>
</protein>
<sequence length="680" mass="73706">MFKKKPQIKNLSPLRSSDRRKLADQIIAEYSVHIPTLEEIDSTAAATAAESQSQSQSQPPPPSNPNQPTPALSSIRTSLVPETCLSARFTTHSGASLTLVSGTVYVGAHPGQEERILWIQYGNGKESRLYPTVYTLWHNPGLTPLLHSQDFVVEKLRTGADLMTPGLVGGPPWPEGAKVGSVVAVAGLERPSVPVWVGTCKIDVSSLGRVQGAKGAAVEGIHWEGDEIWSWSQFGNGGRAGPESIEGWDMTPHAGIEAGMEGLDLEDNEEEDDDEGQNGGVALGDGAANGESNANGHGHGHGPAGAPEAETEQEREPTTAEVDDAFMQAFLYALYDAKKNADPPHHGLDYPIQPSFLISNMIQPHLRVQNQHYTIKKTSWKNTKKFIKHLEKQVLVKSKDRNGGETVILDMDLDDERVRIFTPYRLPKPKVQTSTSTGPGADANNQTPASTGDTSLGQKLALQTVYRASGKLVPDLIPSKTTYYTASQISAFLKKYIENNPSLTDKSSSPRFVKLDPFIANNVLGSNPSAADTRVLAAGEISRDALVKRILEDSHLAIPHWLLLRNEQTYDPDSPDSSLKPKSGPAPQVSIVLEKRSGTKVVTKISGLEVFGINPQVLAPELQKKCAGSASVGQHVGGKPGMMEILVQGDQRDVVEKELSRRGIDKRWITVDDKTKKKKK</sequence>
<dbReference type="eggNOG" id="KOG2522">
    <property type="taxonomic scope" value="Eukaryota"/>
</dbReference>
<dbReference type="SUPFAM" id="SSF88697">
    <property type="entry name" value="PUA domain-like"/>
    <property type="match status" value="1"/>
</dbReference>
<dbReference type="AlphaFoldDB" id="W9VYA3"/>
<dbReference type="OrthoDB" id="199771at2759"/>
<dbReference type="PROSITE" id="PS50296">
    <property type="entry name" value="SUI1"/>
    <property type="match status" value="1"/>
</dbReference>
<dbReference type="STRING" id="1182544.W9VYA3"/>
<evidence type="ECO:0000313" key="3">
    <source>
        <dbReference type="EMBL" id="EXJ60668.1"/>
    </source>
</evidence>
<dbReference type="PANTHER" id="PTHR12217:SF4">
    <property type="entry name" value="EUKARYOTIC TRANSLATION INITIATION FACTOR 2D"/>
    <property type="match status" value="1"/>
</dbReference>
<dbReference type="InterPro" id="IPR057429">
    <property type="entry name" value="WH_eIF2D"/>
</dbReference>
<evidence type="ECO:0000256" key="1">
    <source>
        <dbReference type="SAM" id="MobiDB-lite"/>
    </source>
</evidence>
<dbReference type="Gene3D" id="3.10.400.20">
    <property type="match status" value="1"/>
</dbReference>
<dbReference type="Pfam" id="PF25304">
    <property type="entry name" value="WHD_eIF2D"/>
    <property type="match status" value="1"/>
</dbReference>
<dbReference type="EMBL" id="AMGW01000003">
    <property type="protein sequence ID" value="EXJ60668.1"/>
    <property type="molecule type" value="Genomic_DNA"/>
</dbReference>
<dbReference type="Proteomes" id="UP000019473">
    <property type="component" value="Unassembled WGS sequence"/>
</dbReference>
<evidence type="ECO:0000259" key="2">
    <source>
        <dbReference type="PROSITE" id="PS50296"/>
    </source>
</evidence>